<feature type="domain" description="B30.2/SPRY" evidence="6">
    <location>
        <begin position="272"/>
        <end position="460"/>
    </location>
</feature>
<sequence length="558" mass="64026">MGTCFSRLKQLSQACLPLSDENQNSSSHLFDHEYNQASSSKSSFDFIQDDINDCLIEAEKIFLSVIDIVNLPIELQRLIEIANTDRGWLKILDSMINIIGMNTINGAIENDHIGPTIIILLLEDTPLPTKELIGDLLNLFDNYLTLPIHSPCDVSIIKHRNVCTILAFLAEKMAGTLSTNLLSLKIIKFLEKIIRDNLNHLHVLFALNCIEKFSLTRENKDFIQKHFDIIKELCELEKYLNDFRLETLYTSTTSELLKFQVGFNAQWCLDNVFIKRGRKLSYKKVDYSNLNAILNVNDKTEFLKLSPNGLSARCDTFTFECVRCNYPISEGVYFYEVILLTSGIMQIGWATKLTQFKNHEGSGVGDDRHSIAFDGCRNVIWHNMNHHKHTLGSWVAGDVVGCLIDFNNKKFIFYLNGKKFEITKKIAEKLGLTFSSGPYYAACSLMSYQQCYFNFGQEPFKFPPKKILFKDFDSESKSDSNRSQCEEEFKIIPMHVKLRSCSKSFSFINKRNLCNICYDRSSNIRLKPCNHEAICNKCASLIDQCPFCRLNITHFDEI</sequence>
<dbReference type="InterPro" id="IPR043136">
    <property type="entry name" value="B30.2/SPRY_sf"/>
</dbReference>
<feature type="domain" description="RING-type" evidence="5">
    <location>
        <begin position="514"/>
        <end position="549"/>
    </location>
</feature>
<dbReference type="EnsemblMetazoa" id="SSS_8424s_mrna">
    <property type="protein sequence ID" value="KAF7491617.1"/>
    <property type="gene ID" value="SSS_8424"/>
</dbReference>
<dbReference type="OrthoDB" id="10017393at2759"/>
<dbReference type="AlphaFoldDB" id="A0A834R9M2"/>
<dbReference type="GO" id="GO:0005737">
    <property type="term" value="C:cytoplasm"/>
    <property type="evidence" value="ECO:0007669"/>
    <property type="project" value="TreeGrafter"/>
</dbReference>
<reference evidence="8" key="3">
    <citation type="submission" date="2022-06" db="UniProtKB">
        <authorList>
            <consortium name="EnsemblMetazoa"/>
        </authorList>
    </citation>
    <scope>IDENTIFICATION</scope>
</reference>
<dbReference type="SMART" id="SM00449">
    <property type="entry name" value="SPRY"/>
    <property type="match status" value="1"/>
</dbReference>
<dbReference type="Proteomes" id="UP000070412">
    <property type="component" value="Unassembled WGS sequence"/>
</dbReference>
<evidence type="ECO:0000259" key="6">
    <source>
        <dbReference type="PROSITE" id="PS50188"/>
    </source>
</evidence>
<dbReference type="InterPro" id="IPR013320">
    <property type="entry name" value="ConA-like_dom_sf"/>
</dbReference>
<keyword evidence="9" id="KW-1185">Reference proteome</keyword>
<dbReference type="SUPFAM" id="SSF57850">
    <property type="entry name" value="RING/U-box"/>
    <property type="match status" value="1"/>
</dbReference>
<gene>
    <name evidence="7" type="ORF">SSS_8424</name>
</gene>
<dbReference type="GO" id="GO:0004842">
    <property type="term" value="F:ubiquitin-protein transferase activity"/>
    <property type="evidence" value="ECO:0007669"/>
    <property type="project" value="InterPro"/>
</dbReference>
<keyword evidence="3" id="KW-0862">Zinc</keyword>
<dbReference type="PANTHER" id="PTHR13363">
    <property type="entry name" value="RING FINGER AND SRY DOMAIN-CONTAINING"/>
    <property type="match status" value="1"/>
</dbReference>
<dbReference type="Gene3D" id="3.30.40.10">
    <property type="entry name" value="Zinc/RING finger domain, C3HC4 (zinc finger)"/>
    <property type="match status" value="1"/>
</dbReference>
<evidence type="ECO:0000256" key="4">
    <source>
        <dbReference type="PROSITE-ProRule" id="PRU00175"/>
    </source>
</evidence>
<dbReference type="PROSITE" id="PS50089">
    <property type="entry name" value="ZF_RING_2"/>
    <property type="match status" value="1"/>
</dbReference>
<dbReference type="InterPro" id="IPR013083">
    <property type="entry name" value="Znf_RING/FYVE/PHD"/>
</dbReference>
<dbReference type="SUPFAM" id="SSF49899">
    <property type="entry name" value="Concanavalin A-like lectins/glucanases"/>
    <property type="match status" value="1"/>
</dbReference>
<dbReference type="GO" id="GO:0008270">
    <property type="term" value="F:zinc ion binding"/>
    <property type="evidence" value="ECO:0007669"/>
    <property type="project" value="UniProtKB-KW"/>
</dbReference>
<keyword evidence="2 4" id="KW-0863">Zinc-finger</keyword>
<dbReference type="SMART" id="SM00184">
    <property type="entry name" value="RING"/>
    <property type="match status" value="1"/>
</dbReference>
<dbReference type="Pfam" id="PF00622">
    <property type="entry name" value="SPRY"/>
    <property type="match status" value="1"/>
</dbReference>
<dbReference type="Pfam" id="PF13920">
    <property type="entry name" value="zf-C3HC4_3"/>
    <property type="match status" value="1"/>
</dbReference>
<dbReference type="PROSITE" id="PS50188">
    <property type="entry name" value="B302_SPRY"/>
    <property type="match status" value="1"/>
</dbReference>
<organism evidence="7">
    <name type="scientific">Sarcoptes scabiei</name>
    <name type="common">Itch mite</name>
    <name type="synonym">Acarus scabiei</name>
    <dbReference type="NCBI Taxonomy" id="52283"/>
    <lineage>
        <taxon>Eukaryota</taxon>
        <taxon>Metazoa</taxon>
        <taxon>Ecdysozoa</taxon>
        <taxon>Arthropoda</taxon>
        <taxon>Chelicerata</taxon>
        <taxon>Arachnida</taxon>
        <taxon>Acari</taxon>
        <taxon>Acariformes</taxon>
        <taxon>Sarcoptiformes</taxon>
        <taxon>Astigmata</taxon>
        <taxon>Psoroptidia</taxon>
        <taxon>Sarcoptoidea</taxon>
        <taxon>Sarcoptidae</taxon>
        <taxon>Sarcoptinae</taxon>
        <taxon>Sarcoptes</taxon>
    </lineage>
</organism>
<evidence type="ECO:0000259" key="5">
    <source>
        <dbReference type="PROSITE" id="PS50089"/>
    </source>
</evidence>
<evidence type="ECO:0000256" key="2">
    <source>
        <dbReference type="ARBA" id="ARBA00022771"/>
    </source>
</evidence>
<reference evidence="9" key="1">
    <citation type="journal article" date="2020" name="PLoS Negl. Trop. Dis.">
        <title>High-quality nuclear genome for Sarcoptes scabiei-A critical resource for a neglected parasite.</title>
        <authorList>
            <person name="Korhonen P.K."/>
            <person name="Gasser R.B."/>
            <person name="Ma G."/>
            <person name="Wang T."/>
            <person name="Stroehlein A.J."/>
            <person name="Young N.D."/>
            <person name="Ang C.S."/>
            <person name="Fernando D.D."/>
            <person name="Lu H.C."/>
            <person name="Taylor S."/>
            <person name="Reynolds S.L."/>
            <person name="Mofiz E."/>
            <person name="Najaraj S.H."/>
            <person name="Gowda H."/>
            <person name="Madugundu A."/>
            <person name="Renuse S."/>
            <person name="Holt D."/>
            <person name="Pandey A."/>
            <person name="Papenfuss A.T."/>
            <person name="Fischer K."/>
        </authorList>
    </citation>
    <scope>NUCLEOTIDE SEQUENCE [LARGE SCALE GENOMIC DNA]</scope>
</reference>
<proteinExistence type="predicted"/>
<evidence type="ECO:0000313" key="9">
    <source>
        <dbReference type="Proteomes" id="UP000070412"/>
    </source>
</evidence>
<dbReference type="GO" id="GO:0051603">
    <property type="term" value="P:proteolysis involved in protein catabolic process"/>
    <property type="evidence" value="ECO:0007669"/>
    <property type="project" value="TreeGrafter"/>
</dbReference>
<dbReference type="InterPro" id="IPR045129">
    <property type="entry name" value="RNF123/RKP/RSPRY1"/>
</dbReference>
<evidence type="ECO:0000313" key="8">
    <source>
        <dbReference type="EnsemblMetazoa" id="KAF7491617.1"/>
    </source>
</evidence>
<dbReference type="InterPro" id="IPR001870">
    <property type="entry name" value="B30.2/SPRY"/>
</dbReference>
<evidence type="ECO:0000256" key="3">
    <source>
        <dbReference type="ARBA" id="ARBA00022833"/>
    </source>
</evidence>
<protein>
    <submittedName>
        <fullName evidence="7">RING finger and SPRY domain-containing protein 1</fullName>
    </submittedName>
</protein>
<dbReference type="InterPro" id="IPR001841">
    <property type="entry name" value="Znf_RING"/>
</dbReference>
<evidence type="ECO:0000256" key="1">
    <source>
        <dbReference type="ARBA" id="ARBA00022723"/>
    </source>
</evidence>
<dbReference type="Gene3D" id="2.60.120.920">
    <property type="match status" value="1"/>
</dbReference>
<dbReference type="PANTHER" id="PTHR13363:SF6">
    <property type="entry name" value="RING FINGER AND SPRY DOMAIN-CONTAINING PROTEIN 1"/>
    <property type="match status" value="1"/>
</dbReference>
<dbReference type="InterPro" id="IPR003877">
    <property type="entry name" value="SPRY_dom"/>
</dbReference>
<reference evidence="7" key="2">
    <citation type="submission" date="2020-01" db="EMBL/GenBank/DDBJ databases">
        <authorList>
            <person name="Korhonen P.K.K."/>
            <person name="Guangxu M.G."/>
            <person name="Wang T.W."/>
            <person name="Stroehlein A.J.S."/>
            <person name="Young N.D."/>
            <person name="Ang C.-S.A."/>
            <person name="Fernando D.W.F."/>
            <person name="Lu H.L."/>
            <person name="Taylor S.T."/>
            <person name="Ehtesham M.E.M."/>
            <person name="Najaraj S.H.N."/>
            <person name="Harsha G.H.G."/>
            <person name="Madugundu A.M."/>
            <person name="Renuse S.R."/>
            <person name="Holt D.H."/>
            <person name="Pandey A.P."/>
            <person name="Papenfuss A.P."/>
            <person name="Gasser R.B.G."/>
            <person name="Fischer K.F."/>
        </authorList>
    </citation>
    <scope>NUCLEOTIDE SEQUENCE</scope>
    <source>
        <strain evidence="7">SSS_KF_BRIS2020</strain>
    </source>
</reference>
<name>A0A834R9M2_SARSC</name>
<evidence type="ECO:0000313" key="7">
    <source>
        <dbReference type="EMBL" id="KAF7491617.1"/>
    </source>
</evidence>
<keyword evidence="1" id="KW-0479">Metal-binding</keyword>
<dbReference type="EMBL" id="WVUK01000058">
    <property type="protein sequence ID" value="KAF7491617.1"/>
    <property type="molecule type" value="Genomic_DNA"/>
</dbReference>
<accession>A0A834R9M2</accession>